<keyword evidence="1" id="KW-0072">Autophagy</keyword>
<protein>
    <recommendedName>
        <fullName evidence="3">FPL domain-containing protein</fullName>
    </recommendedName>
</protein>
<evidence type="ECO:0000313" key="5">
    <source>
        <dbReference type="Proteomes" id="UP001195914"/>
    </source>
</evidence>
<evidence type="ECO:0000256" key="2">
    <source>
        <dbReference type="SAM" id="MobiDB-lite"/>
    </source>
</evidence>
<feature type="domain" description="FPL" evidence="3">
    <location>
        <begin position="47"/>
        <end position="207"/>
    </location>
</feature>
<reference evidence="4" key="2">
    <citation type="submission" date="2021-05" db="EMBL/GenBank/DDBJ databases">
        <authorList>
            <person name="Pain A."/>
        </authorList>
    </citation>
    <scope>NUCLEOTIDE SEQUENCE</scope>
    <source>
        <strain evidence="4">1802A</strain>
    </source>
</reference>
<dbReference type="PANTHER" id="PTHR21481">
    <property type="entry name" value="PROTEIN CLEC16A"/>
    <property type="match status" value="1"/>
</dbReference>
<gene>
    <name evidence="4" type="ORF">X943_001202</name>
</gene>
<dbReference type="GO" id="GO:0006914">
    <property type="term" value="P:autophagy"/>
    <property type="evidence" value="ECO:0007669"/>
    <property type="project" value="UniProtKB-KW"/>
</dbReference>
<evidence type="ECO:0000256" key="1">
    <source>
        <dbReference type="ARBA" id="ARBA00023006"/>
    </source>
</evidence>
<sequence>MNTIGGGQRDTREVGSIYLERLRVLHTTVLNASAAYAVSAGDIVDALKQLAELVIWGDVNDYDAIFEYFCEENLMEFLTTVLPKSPFKVVRIQLIQTMSMMIHNLENERTLYFLLSNNYINTLITTSDLYSGGDISSWAASLLKTLSGLLNSTTIKFFYQEVGLCRRNNIKRQGNENFPLLEESLKLLSSSDSMKCAHVMTIILNIMRINDPSVTRYILERSHILAQLALYLRTCWRRLNRQIKRSTLESVGQTETILLTTCDDVFQFLQDVMDLANDDINKVLLQRIFTTCFFPLVGTVLREMEHDVSLIESLEVPQEPQCNFYRETYQKLLILNGLVGVYANNKSDIFTGNNIDASWGTKEPNTVLKQVEMETTRGAESNTASPVSTPRSKTQYLEMNMSATLLTNELLPNVAYYLLVTHLAAARRDDIRHYLLLLTQCPFAPRIVLERVLPFNNTIQSANDPHVTPRDSAVESGKGEDYIFDCIKGWERLVFGKKSFQHEVAPNCESKIRDKTDYVLNVVMGEFVKVAVCDLPRNDNRFAMLMALLHSLQNSFMKRAPTSEAVEGHPFEGFIAVPSTSSGLHIVLQLLNSMARYLNSPRLRVHVLNMALSIARNNTDIVERYNHKELPSFTEELRFHLESGLNSVKLLLTAELERCTTRHISAFYDEWLWFDKGPSRRVDILDYPQVLLDASREPVEEAEESKAQSTPSKSPSQTGRLGPSGQSTPAETSPIATAVKGKDLNGSKGTPQSSRSQLSTWLFGSEYRPGIMADYFNMTNNYKSDISEPRATVDSKNDPWRMAQDPISIFRRHTQVTLLIKDINSDLATGNMTSRDVKPSSASTATSYDRCPLFKDQPISLNGTILKLGAIVSLDNVHKYPCTMLLDGSMKRRYVVSNSLFFLLFRGKTQTHLFEATSIHPLWNVQLKKADTRNLKCIMTVTWYPDQKTTSAAGISYSQPTRKYSVTDVELIFEREEDLIEYIQRFNKASIECTNMISGILRDYFMQLE</sequence>
<dbReference type="Proteomes" id="UP001195914">
    <property type="component" value="Unassembled WGS sequence"/>
</dbReference>
<dbReference type="GO" id="GO:0005794">
    <property type="term" value="C:Golgi apparatus"/>
    <property type="evidence" value="ECO:0007669"/>
    <property type="project" value="TreeGrafter"/>
</dbReference>
<name>A0AAD9LK96_BABDI</name>
<dbReference type="InterPro" id="IPR039272">
    <property type="entry name" value="CLEC16A/TT9"/>
</dbReference>
<evidence type="ECO:0000313" key="4">
    <source>
        <dbReference type="EMBL" id="KAK1939575.1"/>
    </source>
</evidence>
<dbReference type="InterPro" id="IPR019155">
    <property type="entry name" value="CLEC16A/TT9_N"/>
</dbReference>
<comment type="caution">
    <text evidence="4">The sequence shown here is derived from an EMBL/GenBank/DDBJ whole genome shotgun (WGS) entry which is preliminary data.</text>
</comment>
<dbReference type="AlphaFoldDB" id="A0AAD9LK96"/>
<feature type="region of interest" description="Disordered" evidence="2">
    <location>
        <begin position="696"/>
        <end position="732"/>
    </location>
</feature>
<dbReference type="GO" id="GO:0016197">
    <property type="term" value="P:endosomal transport"/>
    <property type="evidence" value="ECO:0007669"/>
    <property type="project" value="TreeGrafter"/>
</dbReference>
<reference evidence="4" key="1">
    <citation type="journal article" date="2014" name="Nucleic Acids Res.">
        <title>The evolutionary dynamics of variant antigen genes in Babesia reveal a history of genomic innovation underlying host-parasite interaction.</title>
        <authorList>
            <person name="Jackson A.P."/>
            <person name="Otto T.D."/>
            <person name="Darby A."/>
            <person name="Ramaprasad A."/>
            <person name="Xia D."/>
            <person name="Echaide I.E."/>
            <person name="Farber M."/>
            <person name="Gahlot S."/>
            <person name="Gamble J."/>
            <person name="Gupta D."/>
            <person name="Gupta Y."/>
            <person name="Jackson L."/>
            <person name="Malandrin L."/>
            <person name="Malas T.B."/>
            <person name="Moussa E."/>
            <person name="Nair M."/>
            <person name="Reid A.J."/>
            <person name="Sanders M."/>
            <person name="Sharma J."/>
            <person name="Tracey A."/>
            <person name="Quail M.A."/>
            <person name="Weir W."/>
            <person name="Wastling J.M."/>
            <person name="Hall N."/>
            <person name="Willadsen P."/>
            <person name="Lingelbach K."/>
            <person name="Shiels B."/>
            <person name="Tait A."/>
            <person name="Berriman M."/>
            <person name="Allred D.R."/>
            <person name="Pain A."/>
        </authorList>
    </citation>
    <scope>NUCLEOTIDE SEQUENCE</scope>
    <source>
        <strain evidence="4">1802A</strain>
    </source>
</reference>
<dbReference type="EMBL" id="JAHBMH010000007">
    <property type="protein sequence ID" value="KAK1939575.1"/>
    <property type="molecule type" value="Genomic_DNA"/>
</dbReference>
<proteinExistence type="predicted"/>
<evidence type="ECO:0000259" key="3">
    <source>
        <dbReference type="Pfam" id="PF09758"/>
    </source>
</evidence>
<feature type="compositionally biased region" description="Polar residues" evidence="2">
    <location>
        <begin position="707"/>
        <end position="732"/>
    </location>
</feature>
<dbReference type="GO" id="GO:0007034">
    <property type="term" value="P:vacuolar transport"/>
    <property type="evidence" value="ECO:0007669"/>
    <property type="project" value="TreeGrafter"/>
</dbReference>
<dbReference type="PANTHER" id="PTHR21481:SF0">
    <property type="entry name" value="PROTEIN CLEC16A"/>
    <property type="match status" value="1"/>
</dbReference>
<accession>A0AAD9LK96</accession>
<dbReference type="GO" id="GO:1901096">
    <property type="term" value="P:regulation of autophagosome maturation"/>
    <property type="evidence" value="ECO:0007669"/>
    <property type="project" value="TreeGrafter"/>
</dbReference>
<keyword evidence="5" id="KW-1185">Reference proteome</keyword>
<organism evidence="4 5">
    <name type="scientific">Babesia divergens</name>
    <dbReference type="NCBI Taxonomy" id="32595"/>
    <lineage>
        <taxon>Eukaryota</taxon>
        <taxon>Sar</taxon>
        <taxon>Alveolata</taxon>
        <taxon>Apicomplexa</taxon>
        <taxon>Aconoidasida</taxon>
        <taxon>Piroplasmida</taxon>
        <taxon>Babesiidae</taxon>
        <taxon>Babesia</taxon>
    </lineage>
</organism>
<dbReference type="GO" id="GO:0005770">
    <property type="term" value="C:late endosome"/>
    <property type="evidence" value="ECO:0007669"/>
    <property type="project" value="TreeGrafter"/>
</dbReference>
<dbReference type="Pfam" id="PF09758">
    <property type="entry name" value="FPL"/>
    <property type="match status" value="1"/>
</dbReference>